<proteinExistence type="predicted"/>
<protein>
    <submittedName>
        <fullName evidence="1">PP145</fullName>
    </submittedName>
</protein>
<dbReference type="Proteomes" id="UP000103309">
    <property type="component" value="Segment"/>
</dbReference>
<organismHost>
    <name type="scientific">Ovis aries</name>
    <name type="common">Sheep</name>
    <dbReference type="NCBI Taxonomy" id="9940"/>
</organismHost>
<evidence type="ECO:0000313" key="1">
    <source>
        <dbReference type="EMBL" id="ADY76937.1"/>
    </source>
</evidence>
<organismHost>
    <name type="scientific">Homo sapiens</name>
    <name type="common">Human</name>
    <dbReference type="NCBI Taxonomy" id="9606"/>
</organismHost>
<organismHost>
    <name type="scientific">Capra hircus</name>
    <name type="common">Goat</name>
    <dbReference type="NCBI Taxonomy" id="9925"/>
</organismHost>
<organism evidence="1 2">
    <name type="scientific">Orf virus</name>
    <name type="common">ORFV</name>
    <dbReference type="NCBI Taxonomy" id="10258"/>
    <lineage>
        <taxon>Viruses</taxon>
        <taxon>Varidnaviria</taxon>
        <taxon>Bamfordvirae</taxon>
        <taxon>Nucleocytoviricota</taxon>
        <taxon>Pokkesviricetes</taxon>
        <taxon>Chitovirales</taxon>
        <taxon>Poxviridae</taxon>
        <taxon>Chordopoxvirinae</taxon>
        <taxon>Parapoxvirus</taxon>
        <taxon>Parapoxvirus orf</taxon>
    </lineage>
</organism>
<dbReference type="EMBL" id="HM133903">
    <property type="protein sequence ID" value="ADY76937.1"/>
    <property type="molecule type" value="Genomic_DNA"/>
</dbReference>
<accession>F1AWV7</accession>
<evidence type="ECO:0000313" key="2">
    <source>
        <dbReference type="Proteomes" id="UP000103309"/>
    </source>
</evidence>
<name>F1AWV7_ORFV</name>
<reference evidence="1 2" key="1">
    <citation type="submission" date="2010-04" db="EMBL/GenBank/DDBJ databases">
        <title>Novel immune-modulators identified by a rapid, functional screen of the Parapox virus genome.</title>
        <authorList>
            <person name="McGuire M.J."/>
            <person name="Sykes K.F."/>
            <person name="Johnston S.A."/>
        </authorList>
    </citation>
    <scope>NUCLEOTIDE SEQUENCE [LARGE SCALE GENOMIC DNA]</scope>
    <source>
        <strain evidence="1">D1701</strain>
    </source>
</reference>
<sequence>MFSRALSTSCTMYSSTVMSSLMSVPSMRPGGSQLLRAIASRRHATAVKVLTRSLVSSRRSREMCATERSISMA</sequence>